<dbReference type="WBParaSite" id="JU765_v2.g15708.t1">
    <property type="protein sequence ID" value="JU765_v2.g15708.t1"/>
    <property type="gene ID" value="JU765_v2.g15708"/>
</dbReference>
<organism evidence="1 2">
    <name type="scientific">Panagrolaimus sp. JU765</name>
    <dbReference type="NCBI Taxonomy" id="591449"/>
    <lineage>
        <taxon>Eukaryota</taxon>
        <taxon>Metazoa</taxon>
        <taxon>Ecdysozoa</taxon>
        <taxon>Nematoda</taxon>
        <taxon>Chromadorea</taxon>
        <taxon>Rhabditida</taxon>
        <taxon>Tylenchina</taxon>
        <taxon>Panagrolaimomorpha</taxon>
        <taxon>Panagrolaimoidea</taxon>
        <taxon>Panagrolaimidae</taxon>
        <taxon>Panagrolaimus</taxon>
    </lineage>
</organism>
<accession>A0AC34QFA0</accession>
<reference evidence="2" key="1">
    <citation type="submission" date="2022-11" db="UniProtKB">
        <authorList>
            <consortium name="WormBaseParasite"/>
        </authorList>
    </citation>
    <scope>IDENTIFICATION</scope>
</reference>
<name>A0AC34QFA0_9BILA</name>
<proteinExistence type="predicted"/>
<evidence type="ECO:0000313" key="1">
    <source>
        <dbReference type="Proteomes" id="UP000887576"/>
    </source>
</evidence>
<sequence length="395" mass="44196">MVAESNEFFYQLDLRVSIVDIFETNRSDLSLYSFQNYHTGQIKELPYHDFAALISYRYAGGLAFVGSMCTPKNILLCGFYPEMPEAMGAIFFHEVAHLLGVPHDERNETLEVENCACNTKTLAEEIISPPHVGCLKIPGFDHDCTVQYLANVIYKNRCLSRQPRTNRENVADGYPDWSQADVADLSICGNGVVEEGEECDCGIPKLCKDENCIAASCNYKNPPMNKFWQSSTTILLFMVSSVLVGCLIGKAMSKSKTNRRTTKSRWTRVVCQPLEVFKRFILRNEQRRETMPRKPSKKGNIETIVSLTPDAMASATGTLKRPHVAPPPPPKTKPGRPSAPPPPPKPVKLTPCNVPLITSVDETINNDPSMNFMDDDDSLSAKFRDFDDDEAEQMI</sequence>
<evidence type="ECO:0000313" key="2">
    <source>
        <dbReference type="WBParaSite" id="JU765_v2.g15708.t1"/>
    </source>
</evidence>
<protein>
    <submittedName>
        <fullName evidence="2">Peptidase M12B domain-containing protein</fullName>
    </submittedName>
</protein>
<dbReference type="Proteomes" id="UP000887576">
    <property type="component" value="Unplaced"/>
</dbReference>